<protein>
    <recommendedName>
        <fullName evidence="2">MetA-pathway of phenol degradation</fullName>
    </recommendedName>
</protein>
<gene>
    <name evidence="1" type="ORF">METZ01_LOCUS85196</name>
</gene>
<organism evidence="1">
    <name type="scientific">marine metagenome</name>
    <dbReference type="NCBI Taxonomy" id="408172"/>
    <lineage>
        <taxon>unclassified sequences</taxon>
        <taxon>metagenomes</taxon>
        <taxon>ecological metagenomes</taxon>
    </lineage>
</organism>
<evidence type="ECO:0008006" key="2">
    <source>
        <dbReference type="Google" id="ProtNLM"/>
    </source>
</evidence>
<name>A0A381UW29_9ZZZZ</name>
<reference evidence="1" key="1">
    <citation type="submission" date="2018-05" db="EMBL/GenBank/DDBJ databases">
        <authorList>
            <person name="Lanie J.A."/>
            <person name="Ng W.-L."/>
            <person name="Kazmierczak K.M."/>
            <person name="Andrzejewski T.M."/>
            <person name="Davidsen T.M."/>
            <person name="Wayne K.J."/>
            <person name="Tettelin H."/>
            <person name="Glass J.I."/>
            <person name="Rusch D."/>
            <person name="Podicherti R."/>
            <person name="Tsui H.-C.T."/>
            <person name="Winkler M.E."/>
        </authorList>
    </citation>
    <scope>NUCLEOTIDE SEQUENCE</scope>
</reference>
<evidence type="ECO:0000313" key="1">
    <source>
        <dbReference type="EMBL" id="SVA32342.1"/>
    </source>
</evidence>
<dbReference type="EMBL" id="UINC01007263">
    <property type="protein sequence ID" value="SVA32342.1"/>
    <property type="molecule type" value="Genomic_DNA"/>
</dbReference>
<dbReference type="AlphaFoldDB" id="A0A381UW29"/>
<sequence>MLYYLLIISLNNNNIKENQLTYCKIKPVLIAFLALTSSIIRGDNRSYVWTYEYKIMERGKAEFEHYLTFKAPRMDSLAGSVTTVHNIEFEFGMNDKFDFSIYQNFEQPSDGEFQYSGYKLRARYKFGEKNQYLMDPLLYFEYKGKPDFTKHVLEGKLILAKDYGSFNYAINPVFEIEYEDGEQEHEFKYNAGSCYKINELLRIGLEIKGGKNGHYLGPVISHGKDTFWVALGSAFAFTEIINNKPEFMLRMILGIHL</sequence>
<proteinExistence type="predicted"/>
<accession>A0A381UW29</accession>